<organism evidence="4">
    <name type="scientific">Caldithrix abyssi</name>
    <dbReference type="NCBI Taxonomy" id="187145"/>
    <lineage>
        <taxon>Bacteria</taxon>
        <taxon>Pseudomonadati</taxon>
        <taxon>Calditrichota</taxon>
        <taxon>Calditrichia</taxon>
        <taxon>Calditrichales</taxon>
        <taxon>Calditrichaceae</taxon>
        <taxon>Caldithrix</taxon>
    </lineage>
</organism>
<dbReference type="AlphaFoldDB" id="A0A7V4U055"/>
<dbReference type="Gene3D" id="3.40.1190.20">
    <property type="match status" value="1"/>
</dbReference>
<evidence type="ECO:0000313" key="4">
    <source>
        <dbReference type="EMBL" id="HGY55183.1"/>
    </source>
</evidence>
<dbReference type="Proteomes" id="UP000885779">
    <property type="component" value="Unassembled WGS sequence"/>
</dbReference>
<evidence type="ECO:0000256" key="2">
    <source>
        <dbReference type="ARBA" id="ARBA00022777"/>
    </source>
</evidence>
<keyword evidence="2 4" id="KW-0418">Kinase</keyword>
<dbReference type="EMBL" id="DRQG01000053">
    <property type="protein sequence ID" value="HGY55183.1"/>
    <property type="molecule type" value="Genomic_DNA"/>
</dbReference>
<dbReference type="Pfam" id="PF00294">
    <property type="entry name" value="PfkB"/>
    <property type="match status" value="1"/>
</dbReference>
<dbReference type="InterPro" id="IPR011611">
    <property type="entry name" value="PfkB_dom"/>
</dbReference>
<keyword evidence="1" id="KW-0808">Transferase</keyword>
<reference evidence="4" key="1">
    <citation type="journal article" date="2020" name="mSystems">
        <title>Genome- and Community-Level Interaction Insights into Carbon Utilization and Element Cycling Functions of Hydrothermarchaeota in Hydrothermal Sediment.</title>
        <authorList>
            <person name="Zhou Z."/>
            <person name="Liu Y."/>
            <person name="Xu W."/>
            <person name="Pan J."/>
            <person name="Luo Z.H."/>
            <person name="Li M."/>
        </authorList>
    </citation>
    <scope>NUCLEOTIDE SEQUENCE [LARGE SCALE GENOMIC DNA]</scope>
    <source>
        <strain evidence="4">HyVt-577</strain>
    </source>
</reference>
<name>A0A7V4U055_CALAY</name>
<feature type="domain" description="Carbohydrate kinase PfkB" evidence="3">
    <location>
        <begin position="7"/>
        <end position="295"/>
    </location>
</feature>
<accession>A0A7V4U055</accession>
<evidence type="ECO:0000259" key="3">
    <source>
        <dbReference type="Pfam" id="PF00294"/>
    </source>
</evidence>
<comment type="caution">
    <text evidence="4">The sequence shown here is derived from an EMBL/GenBank/DDBJ whole genome shotgun (WGS) entry which is preliminary data.</text>
</comment>
<dbReference type="SUPFAM" id="SSF53613">
    <property type="entry name" value="Ribokinase-like"/>
    <property type="match status" value="1"/>
</dbReference>
<sequence>MSQKKFDVLVVGELNVDLILNRIDGFPEMGKEIIADQMTLTLGSSSAIFASNLSALGAKVAFLGKIGQDSFAELVIESLQAKGVYTGFIIRDNKLATGATIVLNYGDDRAMVTHPGAMNHLTIKDITPEIVQQARHLHFSSYFLQPGLKNDVGTMFRLAKEHGLTTSFDMQWDPAEEWDLDYRNVLPQVDVFLPNKQEIIQLTKQINYREALNQLSSPNIVVVKMSSDGSYCRFEGQEYVVPAFKNEHIVDAIGAGDSFNAGFIFKYIQGKPLEECMRFGNLTGAINTTAAGGTTAFSNYDQIMKLGRERFGYEEAK</sequence>
<dbReference type="GO" id="GO:0016301">
    <property type="term" value="F:kinase activity"/>
    <property type="evidence" value="ECO:0007669"/>
    <property type="project" value="UniProtKB-KW"/>
</dbReference>
<proteinExistence type="predicted"/>
<protein>
    <submittedName>
        <fullName evidence="4">Carbohydrate kinase family protein</fullName>
    </submittedName>
</protein>
<dbReference type="CDD" id="cd01166">
    <property type="entry name" value="KdgK"/>
    <property type="match status" value="1"/>
</dbReference>
<dbReference type="PANTHER" id="PTHR10584:SF166">
    <property type="entry name" value="RIBOKINASE"/>
    <property type="match status" value="1"/>
</dbReference>
<dbReference type="PANTHER" id="PTHR10584">
    <property type="entry name" value="SUGAR KINASE"/>
    <property type="match status" value="1"/>
</dbReference>
<evidence type="ECO:0000256" key="1">
    <source>
        <dbReference type="ARBA" id="ARBA00022679"/>
    </source>
</evidence>
<gene>
    <name evidence="4" type="ORF">ENK44_05770</name>
</gene>
<dbReference type="InterPro" id="IPR029056">
    <property type="entry name" value="Ribokinase-like"/>
</dbReference>